<sequence length="122" mass="12988">MRTADEHGDDGDDDGDVADGSSEAPTYHAVQQPPGVTSHGPVTHPTLTPFTLVFGTLESSCGDCAAIAQYYRGSTYWEMSEPTQNSDDGKAETETIGEFGKHLSARQERNVTKLGSTRLGAP</sequence>
<evidence type="ECO:0000313" key="3">
    <source>
        <dbReference type="Proteomes" id="UP000073492"/>
    </source>
</evidence>
<keyword evidence="3" id="KW-1185">Reference proteome</keyword>
<comment type="caution">
    <text evidence="2">The sequence shown here is derived from an EMBL/GenBank/DDBJ whole genome shotgun (WGS) entry which is preliminary data.</text>
</comment>
<accession>A0A139IVR3</accession>
<dbReference type="Proteomes" id="UP000073492">
    <property type="component" value="Unassembled WGS sequence"/>
</dbReference>
<feature type="region of interest" description="Disordered" evidence="1">
    <location>
        <begin position="103"/>
        <end position="122"/>
    </location>
</feature>
<proteinExistence type="predicted"/>
<evidence type="ECO:0000313" key="2">
    <source>
        <dbReference type="EMBL" id="KXT18835.1"/>
    </source>
</evidence>
<feature type="region of interest" description="Disordered" evidence="1">
    <location>
        <begin position="1"/>
        <end position="47"/>
    </location>
</feature>
<name>A0A139IVR3_9PEZI</name>
<dbReference type="AlphaFoldDB" id="A0A139IVR3"/>
<organism evidence="2 3">
    <name type="scientific">Pseudocercospora musae</name>
    <dbReference type="NCBI Taxonomy" id="113226"/>
    <lineage>
        <taxon>Eukaryota</taxon>
        <taxon>Fungi</taxon>
        <taxon>Dikarya</taxon>
        <taxon>Ascomycota</taxon>
        <taxon>Pezizomycotina</taxon>
        <taxon>Dothideomycetes</taxon>
        <taxon>Dothideomycetidae</taxon>
        <taxon>Mycosphaerellales</taxon>
        <taxon>Mycosphaerellaceae</taxon>
        <taxon>Pseudocercospora</taxon>
    </lineage>
</organism>
<protein>
    <submittedName>
        <fullName evidence="2">Uncharacterized protein</fullName>
    </submittedName>
</protein>
<evidence type="ECO:0000256" key="1">
    <source>
        <dbReference type="SAM" id="MobiDB-lite"/>
    </source>
</evidence>
<feature type="compositionally biased region" description="Acidic residues" evidence="1">
    <location>
        <begin position="7"/>
        <end position="17"/>
    </location>
</feature>
<dbReference type="EMBL" id="LFZO01000003">
    <property type="protein sequence ID" value="KXT18835.1"/>
    <property type="molecule type" value="Genomic_DNA"/>
</dbReference>
<gene>
    <name evidence="2" type="ORF">AC579_8245</name>
</gene>
<reference evidence="2 3" key="1">
    <citation type="submission" date="2015-07" db="EMBL/GenBank/DDBJ databases">
        <title>Comparative genomics of the Sigatoka disease complex on banana suggests a link between parallel evolutionary changes in Pseudocercospora fijiensis and Pseudocercospora eumusae and increased virulence on the banana host.</title>
        <authorList>
            <person name="Chang T.-C."/>
            <person name="Salvucci A."/>
            <person name="Crous P.W."/>
            <person name="Stergiopoulos I."/>
        </authorList>
    </citation>
    <scope>NUCLEOTIDE SEQUENCE [LARGE SCALE GENOMIC DNA]</scope>
    <source>
        <strain evidence="2 3">CBS 116634</strain>
    </source>
</reference>